<dbReference type="GO" id="GO:0000977">
    <property type="term" value="F:RNA polymerase II transcription regulatory region sequence-specific DNA binding"/>
    <property type="evidence" value="ECO:0007669"/>
    <property type="project" value="InterPro"/>
</dbReference>
<feature type="compositionally biased region" description="Basic and acidic residues" evidence="8">
    <location>
        <begin position="193"/>
        <end position="206"/>
    </location>
</feature>
<feature type="region of interest" description="Disordered" evidence="8">
    <location>
        <begin position="892"/>
        <end position="998"/>
    </location>
</feature>
<feature type="compositionally biased region" description="Basic and acidic residues" evidence="8">
    <location>
        <begin position="1303"/>
        <end position="1312"/>
    </location>
</feature>
<dbReference type="GO" id="GO:0005634">
    <property type="term" value="C:nucleus"/>
    <property type="evidence" value="ECO:0007669"/>
    <property type="project" value="UniProtKB-SubCell"/>
</dbReference>
<feature type="region of interest" description="Disordered" evidence="8">
    <location>
        <begin position="505"/>
        <end position="680"/>
    </location>
</feature>
<feature type="domain" description="C2H2-type" evidence="9">
    <location>
        <begin position="1372"/>
        <end position="1403"/>
    </location>
</feature>
<dbReference type="InterPro" id="IPR036236">
    <property type="entry name" value="Znf_C2H2_sf"/>
</dbReference>
<reference evidence="10 11" key="1">
    <citation type="submission" date="2022-05" db="EMBL/GenBank/DDBJ databases">
        <title>Chromosome-level reference genomes for two strains of Caenorhabditis briggsae: an improved platform for comparative genomics.</title>
        <authorList>
            <person name="Stevens L."/>
            <person name="Andersen E.C."/>
        </authorList>
    </citation>
    <scope>NUCLEOTIDE SEQUENCE [LARGE SCALE GENOMIC DNA]</scope>
    <source>
        <strain evidence="10">QX1410_ONT</strain>
        <tissue evidence="10">Whole-organism</tissue>
    </source>
</reference>
<feature type="compositionally biased region" description="Basic residues" evidence="8">
    <location>
        <begin position="1079"/>
        <end position="1092"/>
    </location>
</feature>
<feature type="region of interest" description="Disordered" evidence="8">
    <location>
        <begin position="739"/>
        <end position="821"/>
    </location>
</feature>
<dbReference type="SMART" id="SM00384">
    <property type="entry name" value="AT_hook"/>
    <property type="match status" value="3"/>
</dbReference>
<feature type="compositionally biased region" description="Low complexity" evidence="8">
    <location>
        <begin position="653"/>
        <end position="672"/>
    </location>
</feature>
<protein>
    <recommendedName>
        <fullName evidence="9">C2H2-type domain-containing protein</fullName>
    </recommendedName>
</protein>
<feature type="region of interest" description="Disordered" evidence="8">
    <location>
        <begin position="403"/>
        <end position="427"/>
    </location>
</feature>
<name>A0AAE9J162_CAEBR</name>
<dbReference type="Gene3D" id="3.30.160.60">
    <property type="entry name" value="Classic Zinc Finger"/>
    <property type="match status" value="1"/>
</dbReference>
<feature type="compositionally biased region" description="Polar residues" evidence="8">
    <location>
        <begin position="152"/>
        <end position="164"/>
    </location>
</feature>
<dbReference type="PROSITE" id="PS00028">
    <property type="entry name" value="ZINC_FINGER_C2H2_1"/>
    <property type="match status" value="1"/>
</dbReference>
<evidence type="ECO:0000256" key="2">
    <source>
        <dbReference type="ARBA" id="ARBA00022723"/>
    </source>
</evidence>
<feature type="domain" description="C2H2-type" evidence="9">
    <location>
        <begin position="1329"/>
        <end position="1358"/>
    </location>
</feature>
<evidence type="ECO:0000313" key="11">
    <source>
        <dbReference type="Proteomes" id="UP000827892"/>
    </source>
</evidence>
<feature type="compositionally biased region" description="Basic and acidic residues" evidence="8">
    <location>
        <begin position="236"/>
        <end position="253"/>
    </location>
</feature>
<keyword evidence="6" id="KW-0539">Nucleus</keyword>
<dbReference type="InterPro" id="IPR043359">
    <property type="entry name" value="GLI-like"/>
</dbReference>
<evidence type="ECO:0000313" key="10">
    <source>
        <dbReference type="EMBL" id="ULU13949.1"/>
    </source>
</evidence>
<feature type="compositionally biased region" description="Basic and acidic residues" evidence="8">
    <location>
        <begin position="613"/>
        <end position="632"/>
    </location>
</feature>
<dbReference type="PROSITE" id="PS50157">
    <property type="entry name" value="ZINC_FINGER_C2H2_2"/>
    <property type="match status" value="2"/>
</dbReference>
<dbReference type="SMART" id="SM00355">
    <property type="entry name" value="ZnF_C2H2"/>
    <property type="match status" value="2"/>
</dbReference>
<feature type="compositionally biased region" description="Polar residues" evidence="8">
    <location>
        <begin position="219"/>
        <end position="229"/>
    </location>
</feature>
<feature type="compositionally biased region" description="Basic and acidic residues" evidence="8">
    <location>
        <begin position="1035"/>
        <end position="1044"/>
    </location>
</feature>
<proteinExistence type="predicted"/>
<evidence type="ECO:0000259" key="9">
    <source>
        <dbReference type="PROSITE" id="PS50157"/>
    </source>
</evidence>
<feature type="compositionally biased region" description="Polar residues" evidence="8">
    <location>
        <begin position="404"/>
        <end position="414"/>
    </location>
</feature>
<dbReference type="InterPro" id="IPR017956">
    <property type="entry name" value="AT_hook_DNA-bd_motif"/>
</dbReference>
<dbReference type="InterPro" id="IPR013087">
    <property type="entry name" value="Znf_C2H2_type"/>
</dbReference>
<dbReference type="InterPro" id="IPR056436">
    <property type="entry name" value="Znf-C2H2_ZIC1-5/GLI1-3-like"/>
</dbReference>
<gene>
    <name evidence="10" type="ORF">L3Y34_016454</name>
</gene>
<dbReference type="SUPFAM" id="SSF57667">
    <property type="entry name" value="beta-beta-alpha zinc fingers"/>
    <property type="match status" value="1"/>
</dbReference>
<feature type="compositionally biased region" description="Polar residues" evidence="8">
    <location>
        <begin position="935"/>
        <end position="951"/>
    </location>
</feature>
<feature type="region of interest" description="Disordered" evidence="8">
    <location>
        <begin position="86"/>
        <end position="299"/>
    </location>
</feature>
<keyword evidence="4 7" id="KW-0863">Zinc-finger</keyword>
<dbReference type="PANTHER" id="PTHR45718">
    <property type="entry name" value="TRANSCRIPTIONAL ACTIVATOR CUBITUS INTERRUPTUS"/>
    <property type="match status" value="1"/>
</dbReference>
<keyword evidence="3" id="KW-0677">Repeat</keyword>
<feature type="compositionally biased region" description="Basic and acidic residues" evidence="8">
    <location>
        <begin position="1093"/>
        <end position="1105"/>
    </location>
</feature>
<feature type="compositionally biased region" description="Acidic residues" evidence="8">
    <location>
        <begin position="1313"/>
        <end position="1326"/>
    </location>
</feature>
<feature type="compositionally biased region" description="Basic and acidic residues" evidence="8">
    <location>
        <begin position="272"/>
        <end position="283"/>
    </location>
</feature>
<dbReference type="GO" id="GO:0008270">
    <property type="term" value="F:zinc ion binding"/>
    <property type="evidence" value="ECO:0007669"/>
    <property type="project" value="UniProtKB-KW"/>
</dbReference>
<organism evidence="10 11">
    <name type="scientific">Caenorhabditis briggsae</name>
    <dbReference type="NCBI Taxonomy" id="6238"/>
    <lineage>
        <taxon>Eukaryota</taxon>
        <taxon>Metazoa</taxon>
        <taxon>Ecdysozoa</taxon>
        <taxon>Nematoda</taxon>
        <taxon>Chromadorea</taxon>
        <taxon>Rhabditida</taxon>
        <taxon>Rhabditina</taxon>
        <taxon>Rhabditomorpha</taxon>
        <taxon>Rhabditoidea</taxon>
        <taxon>Rhabditidae</taxon>
        <taxon>Peloderinae</taxon>
        <taxon>Caenorhabditis</taxon>
    </lineage>
</organism>
<dbReference type="EMBL" id="CP090891">
    <property type="protein sequence ID" value="ULU13949.1"/>
    <property type="molecule type" value="Genomic_DNA"/>
</dbReference>
<evidence type="ECO:0000256" key="1">
    <source>
        <dbReference type="ARBA" id="ARBA00004123"/>
    </source>
</evidence>
<feature type="region of interest" description="Disordered" evidence="8">
    <location>
        <begin position="446"/>
        <end position="473"/>
    </location>
</feature>
<feature type="compositionally biased region" description="Basic and acidic residues" evidence="8">
    <location>
        <begin position="1196"/>
        <end position="1211"/>
    </location>
</feature>
<dbReference type="Pfam" id="PF23561">
    <property type="entry name" value="zf-C2H2_15"/>
    <property type="match status" value="1"/>
</dbReference>
<evidence type="ECO:0000256" key="3">
    <source>
        <dbReference type="ARBA" id="ARBA00022737"/>
    </source>
</evidence>
<dbReference type="PANTHER" id="PTHR45718:SF4">
    <property type="entry name" value="TRANSCRIPTIONAL ACTIVATOR CUBITUS INTERRUPTUS"/>
    <property type="match status" value="1"/>
</dbReference>
<keyword evidence="5" id="KW-0862">Zinc</keyword>
<feature type="compositionally biased region" description="Basic and acidic residues" evidence="8">
    <location>
        <begin position="778"/>
        <end position="789"/>
    </location>
</feature>
<evidence type="ECO:0000256" key="6">
    <source>
        <dbReference type="ARBA" id="ARBA00023242"/>
    </source>
</evidence>
<feature type="region of interest" description="Disordered" evidence="8">
    <location>
        <begin position="1028"/>
        <end position="1327"/>
    </location>
</feature>
<evidence type="ECO:0000256" key="7">
    <source>
        <dbReference type="PROSITE-ProRule" id="PRU00042"/>
    </source>
</evidence>
<evidence type="ECO:0000256" key="4">
    <source>
        <dbReference type="ARBA" id="ARBA00022771"/>
    </source>
</evidence>
<sequence>MNSEPSTSSEDQDEYKRISALSQVELTLMGDLEDVDVPPDLFENAKNACIERIGAILEFSKGGPLGGDEHCGIHVLNEEQLRKMNEWRSENFPAEAPKDPNESDPAEKALPSIIVEPSEAPGPSEASEDNIRNLDSAEEAVPETSEGRSEPQTEPQVVPGSQGSEDLEHKNQSSALPLPAKRRPGRPRKKKNQNLEDKESEARDPDFIEPLDLEIPDTRNANSIDNSKQAPALARGYDKVPVQEKRVEDKIEDQAGTSGPSDKLVEQGNSQKGEKVDRKDGMKMDQGSSQRKKKQKTEAEKLMAMDFGPKAGGSLRDIQARSSKQKLWTNQVQLEQRKMLEESVDHPKLSISNRVARKSKELEPVVLSEASDFPVMDIPEGSELSDQLVNLDEPESMDLDQYAPVSTSEASIASDSPVEDPLVNLGPNTTSIASNFSVKNLLEGSEGLDPLEDLDTPAKKSEPIPDVPNATIRRSTVQKVLEPPAEPKEDPFKCSNRLAILKTKRNALPDFSSASKRAKLLVPSIVKPSDPNLDSAASAEEAPGPSKLSEGKSERQTGQEAVPENQEASTVPVDREISGPGDQGSEEQESEGQGPKDQEQVIPIPAKRRSGRPRKEQNQNLEDKEPEARDADFIEPLDLEIPATRNANSINNSKQALAKQAEASEAPAESAPAPKPAYGPHAVIKEIPEWIRKYEVFEEDLPKHGRPWLFPLDHYRPGGPKAPDPRFKLMDQYIEEMRVARGYDKDPVQEKRVEDEIEDQAGTSGPSDKLVEQGNSQKGEKVDRKDGMKMDQGSSQRKKKQKTEAEKLMAMDFGPKAGGSLRDIQARSSKQKLWTNQVQLEQRKMLEESVDHPKLSISNRVARKSKELEPVVLSEASDFPVGNILEDSDRLVNQGRPESMDLDQCAHNATPIASSSPVKDLRERSESSDLLVDLNGSQVVPNVPNSTNRRSFVQEEPEPSVKPATPKEDPADSPIQVAIIKSKGNALPDTSSSSERAKILVPSIVKPSKAPSPSDGLVGNIRNLDSGEEAFLESSEGKEERQTEPEVVPRSQGSKTVPVGGLVILQEPGNQGPVIPIPAKRRPGRPRKKKNLNLKDKKPEAREPDFIEPLDLETLPTWNGMDNSFPDVDEPGPVPSIVKPSVVKNRHAAGTAKVAAASSELSDRNTGPKPVHGSKTVLVDQRSVIPSIAKRRPGKPRKEKESETREPDFRVPVDMPATRITKLLSPEPREVPKTRVTRLLSRPPIETPDLDDTRRLVPSTSQQGPSRDFAEKSEPKRRRNARSRHMDAIRMVQMGRPRGTLQTDRHQKKASEVVEDSGDDDDDVEEEKPVCNWNSCGTVFSKNKKFYKHVKNHVLDDTITRRNLDSDPTEFYKCRWAGCTRTEPFDAFQKMAKHMRGHTNEKPFNCVVREAQF</sequence>
<feature type="compositionally biased region" description="Basic and acidic residues" evidence="8">
    <location>
        <begin position="739"/>
        <end position="754"/>
    </location>
</feature>
<evidence type="ECO:0000256" key="5">
    <source>
        <dbReference type="ARBA" id="ARBA00022833"/>
    </source>
</evidence>
<dbReference type="Proteomes" id="UP000827892">
    <property type="component" value="Chromosome I"/>
</dbReference>
<feature type="compositionally biased region" description="Basic and acidic residues" evidence="8">
    <location>
        <begin position="96"/>
        <end position="107"/>
    </location>
</feature>
<accession>A0AAE9J162</accession>
<comment type="subcellular location">
    <subcellularLocation>
        <location evidence="1">Nucleus</location>
    </subcellularLocation>
</comment>
<evidence type="ECO:0000256" key="8">
    <source>
        <dbReference type="SAM" id="MobiDB-lite"/>
    </source>
</evidence>
<feature type="compositionally biased region" description="Basic residues" evidence="8">
    <location>
        <begin position="180"/>
        <end position="192"/>
    </location>
</feature>
<keyword evidence="2" id="KW-0479">Metal-binding</keyword>
<feature type="compositionally biased region" description="Low complexity" evidence="8">
    <location>
        <begin position="1135"/>
        <end position="1157"/>
    </location>
</feature>
<dbReference type="GO" id="GO:0006357">
    <property type="term" value="P:regulation of transcription by RNA polymerase II"/>
    <property type="evidence" value="ECO:0007669"/>
    <property type="project" value="InterPro"/>
</dbReference>